<feature type="region of interest" description="Disordered" evidence="1">
    <location>
        <begin position="148"/>
        <end position="205"/>
    </location>
</feature>
<sequence length="507" mass="56823">MADDEGDDDRGAGGNSSDELMMMDSDDPDDDPMDDEDDDDGLEVIYNGLARDSNRSRLSLVHGLDASRSRNPSEVELVVISDDDETFARVDQTQVEQVLDKLREGADEDEEGQIDDDILFVGETFDTSNKRNKVDFLSWDFQDDRLAQVRPPPSEFGPLLPSDDLGPQSPRGSRRTRNRRGSRRARSASPMATPRARSRSRSAVLGDDVQAGRGHAGQAPARFNKLQWSQEVAEHPNKYELAMLGDFIKVLFMLPLLDEKQKGQQIQLAPGPLQPVLQNIQQLIRTHVSSDDEQIKAFHNYLSTLGLDSVIPIRSRVPISKFNLELLPLLPRTLTRPIPLLIPTFLQTQEWSTLSRPPTPVPHQRLPPCGPPCTCQCPNPARHPPRYLSVDMPPDYNHRLYKVPNGTHAGMALWVPPSNYAASSSATRAKRGDERFDTVVAMRYDVPFVIVVSPFNHDLRNLRYAMHARNILTVCLETVEEFVCLDRWLRLWCKLAGTAAQPVAAGE</sequence>
<name>A0A1Y2HW05_9FUNG</name>
<dbReference type="EMBL" id="MCFL01000007">
    <property type="protein sequence ID" value="ORZ38780.1"/>
    <property type="molecule type" value="Genomic_DNA"/>
</dbReference>
<gene>
    <name evidence="2" type="ORF">BCR44DRAFT_1427783</name>
</gene>
<feature type="region of interest" description="Disordered" evidence="1">
    <location>
        <begin position="1"/>
        <end position="41"/>
    </location>
</feature>
<proteinExistence type="predicted"/>
<evidence type="ECO:0000256" key="1">
    <source>
        <dbReference type="SAM" id="MobiDB-lite"/>
    </source>
</evidence>
<dbReference type="AlphaFoldDB" id="A0A1Y2HW05"/>
<reference evidence="2 3" key="1">
    <citation type="submission" date="2016-07" db="EMBL/GenBank/DDBJ databases">
        <title>Pervasive Adenine N6-methylation of Active Genes in Fungi.</title>
        <authorList>
            <consortium name="DOE Joint Genome Institute"/>
            <person name="Mondo S.J."/>
            <person name="Dannebaum R.O."/>
            <person name="Kuo R.C."/>
            <person name="Labutti K."/>
            <person name="Haridas S."/>
            <person name="Kuo A."/>
            <person name="Salamov A."/>
            <person name="Ahrendt S.R."/>
            <person name="Lipzen A."/>
            <person name="Sullivan W."/>
            <person name="Andreopoulos W.B."/>
            <person name="Clum A."/>
            <person name="Lindquist E."/>
            <person name="Daum C."/>
            <person name="Ramamoorthy G.K."/>
            <person name="Gryganskyi A."/>
            <person name="Culley D."/>
            <person name="Magnuson J.K."/>
            <person name="James T.Y."/>
            <person name="O'Malley M.A."/>
            <person name="Stajich J.E."/>
            <person name="Spatafora J.W."/>
            <person name="Visel A."/>
            <person name="Grigoriev I.V."/>
        </authorList>
    </citation>
    <scope>NUCLEOTIDE SEQUENCE [LARGE SCALE GENOMIC DNA]</scope>
    <source>
        <strain evidence="2 3">PL171</strain>
    </source>
</reference>
<dbReference type="Proteomes" id="UP000193411">
    <property type="component" value="Unassembled WGS sequence"/>
</dbReference>
<comment type="caution">
    <text evidence="2">The sequence shown here is derived from an EMBL/GenBank/DDBJ whole genome shotgun (WGS) entry which is preliminary data.</text>
</comment>
<evidence type="ECO:0000313" key="3">
    <source>
        <dbReference type="Proteomes" id="UP000193411"/>
    </source>
</evidence>
<accession>A0A1Y2HW05</accession>
<protein>
    <submittedName>
        <fullName evidence="2">Uncharacterized protein</fullName>
    </submittedName>
</protein>
<feature type="compositionally biased region" description="Acidic residues" evidence="1">
    <location>
        <begin position="24"/>
        <end position="41"/>
    </location>
</feature>
<feature type="compositionally biased region" description="Basic residues" evidence="1">
    <location>
        <begin position="172"/>
        <end position="186"/>
    </location>
</feature>
<evidence type="ECO:0000313" key="2">
    <source>
        <dbReference type="EMBL" id="ORZ38780.1"/>
    </source>
</evidence>
<keyword evidence="3" id="KW-1185">Reference proteome</keyword>
<organism evidence="2 3">
    <name type="scientific">Catenaria anguillulae PL171</name>
    <dbReference type="NCBI Taxonomy" id="765915"/>
    <lineage>
        <taxon>Eukaryota</taxon>
        <taxon>Fungi</taxon>
        <taxon>Fungi incertae sedis</taxon>
        <taxon>Blastocladiomycota</taxon>
        <taxon>Blastocladiomycetes</taxon>
        <taxon>Blastocladiales</taxon>
        <taxon>Catenariaceae</taxon>
        <taxon>Catenaria</taxon>
    </lineage>
</organism>